<evidence type="ECO:0000313" key="5">
    <source>
        <dbReference type="EMBL" id="PZR52312.1"/>
    </source>
</evidence>
<comment type="caution">
    <text evidence="5">The sequence shown here is derived from an EMBL/GenBank/DDBJ whole genome shotgun (WGS) entry which is preliminary data.</text>
</comment>
<evidence type="ECO:0000256" key="3">
    <source>
        <dbReference type="RuleBase" id="RU004514"/>
    </source>
</evidence>
<evidence type="ECO:0000313" key="6">
    <source>
        <dbReference type="Proteomes" id="UP000248783"/>
    </source>
</evidence>
<dbReference type="NCBIfam" id="TIGR00044">
    <property type="entry name" value="YggS family pyridoxal phosphate-dependent enzyme"/>
    <property type="match status" value="1"/>
</dbReference>
<name>A0A2W5WMT4_9MICO</name>
<dbReference type="InterPro" id="IPR029066">
    <property type="entry name" value="PLP-binding_barrel"/>
</dbReference>
<dbReference type="Proteomes" id="UP000248783">
    <property type="component" value="Unassembled WGS sequence"/>
</dbReference>
<dbReference type="RefSeq" id="WP_111251656.1">
    <property type="nucleotide sequence ID" value="NZ_QKWH01000011.1"/>
</dbReference>
<dbReference type="CDD" id="cd00635">
    <property type="entry name" value="PLPDE_III_YBL036c_like"/>
    <property type="match status" value="1"/>
</dbReference>
<sequence>MPTTSGIASRLAGVRSRVDAAARAAGREPGEVRLLLATKTQDAATVLRAVAAAERIARESGDDRPVLVGENRVQELVAKAPDLAPLVAAGRVEVHMIGHLQRNKVNQVLATAGALETVDSLELARALSTRCERDGRELAVMVQANVSGETTKAGVAPQEAVALAHEVAALPGLRLTGFMTIGARSDDAEVVRAGFARLRAVRDDVVASGEPGTRGARELSMGMTGDLELAVAEGATVVRVGTGVFGARPACRARRWPR</sequence>
<dbReference type="AlphaFoldDB" id="A0A2W5WMT4"/>
<reference evidence="5 6" key="1">
    <citation type="submission" date="2018-06" db="EMBL/GenBank/DDBJ databases">
        <title>Whole genome sequencing of a novel hydrocarbon degrading bacterial strain, PW21 isolated from oil contaminated produced water sample.</title>
        <authorList>
            <person name="Nagkirti P."/>
            <person name="Shaikh A."/>
            <person name="Gowdaman V."/>
            <person name="Engineer A.E."/>
            <person name="Dagar S."/>
            <person name="Dhakephalkar P.K."/>
        </authorList>
    </citation>
    <scope>NUCLEOTIDE SEQUENCE [LARGE SCALE GENOMIC DNA]</scope>
    <source>
        <strain evidence="5 6">PW21</strain>
    </source>
</reference>
<dbReference type="Gene3D" id="3.20.20.10">
    <property type="entry name" value="Alanine racemase"/>
    <property type="match status" value="1"/>
</dbReference>
<dbReference type="InterPro" id="IPR001608">
    <property type="entry name" value="Ala_racemase_N"/>
</dbReference>
<dbReference type="Pfam" id="PF01168">
    <property type="entry name" value="Ala_racemase_N"/>
    <property type="match status" value="1"/>
</dbReference>
<keyword evidence="6" id="KW-1185">Reference proteome</keyword>
<dbReference type="EMBL" id="QKWH01000011">
    <property type="protein sequence ID" value="PZR52312.1"/>
    <property type="molecule type" value="Genomic_DNA"/>
</dbReference>
<comment type="similarity">
    <text evidence="3">Belongs to the pyridoxal phosphate-binding protein YggS/PROSC family.</text>
</comment>
<dbReference type="InterPro" id="IPR011078">
    <property type="entry name" value="PyrdxlP_homeostasis"/>
</dbReference>
<dbReference type="HAMAP" id="MF_02087">
    <property type="entry name" value="PLP_homeostasis"/>
    <property type="match status" value="1"/>
</dbReference>
<dbReference type="PANTHER" id="PTHR10146">
    <property type="entry name" value="PROLINE SYNTHETASE CO-TRANSCRIBED BACTERIAL HOMOLOG PROTEIN"/>
    <property type="match status" value="1"/>
</dbReference>
<dbReference type="PANTHER" id="PTHR10146:SF14">
    <property type="entry name" value="PYRIDOXAL PHOSPHATE HOMEOSTASIS PROTEIN"/>
    <property type="match status" value="1"/>
</dbReference>
<dbReference type="GO" id="GO:0030170">
    <property type="term" value="F:pyridoxal phosphate binding"/>
    <property type="evidence" value="ECO:0007669"/>
    <property type="project" value="InterPro"/>
</dbReference>
<feature type="domain" description="Alanine racemase N-terminal" evidence="4">
    <location>
        <begin position="77"/>
        <end position="249"/>
    </location>
</feature>
<proteinExistence type="inferred from homology"/>
<protein>
    <submittedName>
        <fullName evidence="5">YggS family pyridoxal phosphate-dependent enzyme</fullName>
    </submittedName>
</protein>
<gene>
    <name evidence="5" type="ORF">DNL40_12885</name>
</gene>
<feature type="modified residue" description="N6-(pyridoxal phosphate)lysine" evidence="2">
    <location>
        <position position="39"/>
    </location>
</feature>
<evidence type="ECO:0000256" key="2">
    <source>
        <dbReference type="PIRSR" id="PIRSR004848-1"/>
    </source>
</evidence>
<keyword evidence="1 2" id="KW-0663">Pyridoxal phosphate</keyword>
<accession>A0A2W5WMT4</accession>
<evidence type="ECO:0000259" key="4">
    <source>
        <dbReference type="Pfam" id="PF01168"/>
    </source>
</evidence>
<dbReference type="PIRSF" id="PIRSF004848">
    <property type="entry name" value="YBL036c_PLPDEIII"/>
    <property type="match status" value="1"/>
</dbReference>
<feature type="non-terminal residue" evidence="5">
    <location>
        <position position="258"/>
    </location>
</feature>
<comment type="cofactor">
    <cofactor evidence="2">
        <name>pyridoxal 5'-phosphate</name>
        <dbReference type="ChEBI" id="CHEBI:597326"/>
    </cofactor>
</comment>
<evidence type="ECO:0000256" key="1">
    <source>
        <dbReference type="ARBA" id="ARBA00022898"/>
    </source>
</evidence>
<organism evidence="5 6">
    <name type="scientific">Xylanimonas oleitrophica</name>
    <dbReference type="NCBI Taxonomy" id="2607479"/>
    <lineage>
        <taxon>Bacteria</taxon>
        <taxon>Bacillati</taxon>
        <taxon>Actinomycetota</taxon>
        <taxon>Actinomycetes</taxon>
        <taxon>Micrococcales</taxon>
        <taxon>Promicromonosporaceae</taxon>
        <taxon>Xylanimonas</taxon>
    </lineage>
</organism>
<dbReference type="SUPFAM" id="SSF51419">
    <property type="entry name" value="PLP-binding barrel"/>
    <property type="match status" value="1"/>
</dbReference>